<comment type="caution">
    <text evidence="1">The sequence shown here is derived from an EMBL/GenBank/DDBJ whole genome shotgun (WGS) entry which is preliminary data.</text>
</comment>
<evidence type="ECO:0000313" key="2">
    <source>
        <dbReference type="Proteomes" id="UP001163321"/>
    </source>
</evidence>
<dbReference type="Proteomes" id="UP001163321">
    <property type="component" value="Chromosome 1"/>
</dbReference>
<protein>
    <submittedName>
        <fullName evidence="1">Uncharacterized protein</fullName>
    </submittedName>
</protein>
<name>A0ACC0WTB2_9STRA</name>
<accession>A0ACC0WTB2</accession>
<proteinExistence type="predicted"/>
<organism evidence="1 2">
    <name type="scientific">Peronosclerospora sorghi</name>
    <dbReference type="NCBI Taxonomy" id="230839"/>
    <lineage>
        <taxon>Eukaryota</taxon>
        <taxon>Sar</taxon>
        <taxon>Stramenopiles</taxon>
        <taxon>Oomycota</taxon>
        <taxon>Peronosporomycetes</taxon>
        <taxon>Peronosporales</taxon>
        <taxon>Peronosporaceae</taxon>
        <taxon>Peronosclerospora</taxon>
    </lineage>
</organism>
<sequence>MHTSWLRYAKGICFWTYSLMLAPTFNFTFGRLGGNFLLPPKQSETPNIQRIWSVGSSSSFVSVDLAIQYK</sequence>
<dbReference type="EMBL" id="CM047580">
    <property type="protein sequence ID" value="KAI9921989.1"/>
    <property type="molecule type" value="Genomic_DNA"/>
</dbReference>
<gene>
    <name evidence="1" type="ORF">PsorP6_002020</name>
</gene>
<evidence type="ECO:0000313" key="1">
    <source>
        <dbReference type="EMBL" id="KAI9921989.1"/>
    </source>
</evidence>
<keyword evidence="2" id="KW-1185">Reference proteome</keyword>
<reference evidence="1 2" key="1">
    <citation type="journal article" date="2022" name="bioRxiv">
        <title>The genome of the oomycete Peronosclerospora sorghi, a cosmopolitan pathogen of maize and sorghum, is inflated with dispersed pseudogenes.</title>
        <authorList>
            <person name="Fletcher K."/>
            <person name="Martin F."/>
            <person name="Isakeit T."/>
            <person name="Cavanaugh K."/>
            <person name="Magill C."/>
            <person name="Michelmore R."/>
        </authorList>
    </citation>
    <scope>NUCLEOTIDE SEQUENCE [LARGE SCALE GENOMIC DNA]</scope>
    <source>
        <strain evidence="1">P6</strain>
    </source>
</reference>